<dbReference type="AlphaFoldDB" id="A0A9Q3DZZ5"/>
<feature type="domain" description="Integrase zinc-binding" evidence="2">
    <location>
        <begin position="43"/>
        <end position="98"/>
    </location>
</feature>
<accession>A0A9Q3DZZ5</accession>
<dbReference type="Gene3D" id="1.10.340.70">
    <property type="match status" value="1"/>
</dbReference>
<dbReference type="Pfam" id="PF17921">
    <property type="entry name" value="Integrase_H2C2"/>
    <property type="match status" value="1"/>
</dbReference>
<dbReference type="InterPro" id="IPR041588">
    <property type="entry name" value="Integrase_H2C2"/>
</dbReference>
<evidence type="ECO:0000259" key="2">
    <source>
        <dbReference type="Pfam" id="PF17921"/>
    </source>
</evidence>
<organism evidence="3 4">
    <name type="scientific">Austropuccinia psidii MF-1</name>
    <dbReference type="NCBI Taxonomy" id="1389203"/>
    <lineage>
        <taxon>Eukaryota</taxon>
        <taxon>Fungi</taxon>
        <taxon>Dikarya</taxon>
        <taxon>Basidiomycota</taxon>
        <taxon>Pucciniomycotina</taxon>
        <taxon>Pucciniomycetes</taxon>
        <taxon>Pucciniales</taxon>
        <taxon>Sphaerophragmiaceae</taxon>
        <taxon>Austropuccinia</taxon>
    </lineage>
</organism>
<feature type="region of interest" description="Disordered" evidence="1">
    <location>
        <begin position="48"/>
        <end position="68"/>
    </location>
</feature>
<evidence type="ECO:0000313" key="4">
    <source>
        <dbReference type="Proteomes" id="UP000765509"/>
    </source>
</evidence>
<reference evidence="3" key="1">
    <citation type="submission" date="2021-03" db="EMBL/GenBank/DDBJ databases">
        <title>Draft genome sequence of rust myrtle Austropuccinia psidii MF-1, a brazilian biotype.</title>
        <authorList>
            <person name="Quecine M.C."/>
            <person name="Pachon D.M.R."/>
            <person name="Bonatelli M.L."/>
            <person name="Correr F.H."/>
            <person name="Franceschini L.M."/>
            <person name="Leite T.F."/>
            <person name="Margarido G.R.A."/>
            <person name="Almeida C.A."/>
            <person name="Ferrarezi J.A."/>
            <person name="Labate C.A."/>
        </authorList>
    </citation>
    <scope>NUCLEOTIDE SEQUENCE</scope>
    <source>
        <strain evidence="3">MF-1</strain>
    </source>
</reference>
<evidence type="ECO:0000256" key="1">
    <source>
        <dbReference type="SAM" id="MobiDB-lite"/>
    </source>
</evidence>
<comment type="caution">
    <text evidence="3">The sequence shown here is derived from an EMBL/GenBank/DDBJ whole genome shotgun (WGS) entry which is preliminary data.</text>
</comment>
<gene>
    <name evidence="3" type="ORF">O181_053075</name>
</gene>
<keyword evidence="4" id="KW-1185">Reference proteome</keyword>
<dbReference type="EMBL" id="AVOT02023370">
    <property type="protein sequence ID" value="MBW0513360.1"/>
    <property type="molecule type" value="Genomic_DNA"/>
</dbReference>
<protein>
    <recommendedName>
        <fullName evidence="2">Integrase zinc-binding domain-containing protein</fullName>
    </recommendedName>
</protein>
<proteinExistence type="predicted"/>
<name>A0A9Q3DZZ5_9BASI</name>
<dbReference type="Proteomes" id="UP000765509">
    <property type="component" value="Unassembled WGS sequence"/>
</dbReference>
<sequence>MMTGFSVQKYSSRFGKGKSVQDYSLPSSQILLFTAWVMVPNDSKIQLSIPQRNHDSPPAGHPGPEKTLKPVKKDLHWSGLTQFIKDYVSSCQQGSRKKNIHHKKFGFLKALPILNGPCICLSMDSITQLPLLNSFDSILFIVDRF</sequence>
<evidence type="ECO:0000313" key="3">
    <source>
        <dbReference type="EMBL" id="MBW0513360.1"/>
    </source>
</evidence>